<dbReference type="Proteomes" id="UP001165524">
    <property type="component" value="Unassembled WGS sequence"/>
</dbReference>
<evidence type="ECO:0000259" key="2">
    <source>
        <dbReference type="Pfam" id="PF13205"/>
    </source>
</evidence>
<reference evidence="3" key="1">
    <citation type="submission" date="2022-04" db="EMBL/GenBank/DDBJ databases">
        <title>Alcanivorax sp. CY1518 draft genome sequence.</title>
        <authorList>
            <person name="Zhao G."/>
            <person name="An M."/>
        </authorList>
    </citation>
    <scope>NUCLEOTIDE SEQUENCE</scope>
    <source>
        <strain evidence="3">CY1518</strain>
    </source>
</reference>
<protein>
    <submittedName>
        <fullName evidence="3">Ig-like domain-containing protein</fullName>
    </submittedName>
</protein>
<keyword evidence="4" id="KW-1185">Reference proteome</keyword>
<evidence type="ECO:0000313" key="4">
    <source>
        <dbReference type="Proteomes" id="UP001165524"/>
    </source>
</evidence>
<dbReference type="InterPro" id="IPR032812">
    <property type="entry name" value="SbsA_Ig"/>
</dbReference>
<feature type="domain" description="SbsA Ig-like" evidence="2">
    <location>
        <begin position="172"/>
        <end position="257"/>
    </location>
</feature>
<gene>
    <name evidence="3" type="ORF">MU846_05080</name>
</gene>
<dbReference type="Pfam" id="PF13205">
    <property type="entry name" value="Big_5"/>
    <property type="match status" value="3"/>
</dbReference>
<dbReference type="PROSITE" id="PS51257">
    <property type="entry name" value="PROKAR_LIPOPROTEIN"/>
    <property type="match status" value="1"/>
</dbReference>
<organism evidence="3 4">
    <name type="scientific">Alcanivorax quisquiliarum</name>
    <dbReference type="NCBI Taxonomy" id="2933565"/>
    <lineage>
        <taxon>Bacteria</taxon>
        <taxon>Pseudomonadati</taxon>
        <taxon>Pseudomonadota</taxon>
        <taxon>Gammaproteobacteria</taxon>
        <taxon>Oceanospirillales</taxon>
        <taxon>Alcanivoracaceae</taxon>
        <taxon>Alcanivorax</taxon>
    </lineage>
</organism>
<name>A0ABT0E5K0_9GAMM</name>
<proteinExistence type="predicted"/>
<comment type="caution">
    <text evidence="3">The sequence shown here is derived from an EMBL/GenBank/DDBJ whole genome shotgun (WGS) entry which is preliminary data.</text>
</comment>
<sequence>MTRIQRYLPWLVAGLVLAGCGGGDSQRVTFPEQHPGGEIFFSYPDAGQTGVSIHAPLIVRASRPIVNAENLTQDQLRLRAGDTTVPVTVSVVAEGQSLVIRPQQPLAFGTDYRLEITGLEGEKGPIVLPGDSLPFTTRLASKGPKSERIASDNFVVTRMFPDGEEFPLLDFSSVRFQFSQPIDTRTVEYGSSVALEDGDGELVEATVLAKGTFLTIDPLSDLSAEETYTLRLSPALTSEYEVALQAPFDGSHSYSFTPLATTPRETMVLYAPASGAASQLTGETVNLVPVVSTLLGDNTQSQQQGDVYSELAFVPNFPEATPMRIPRGSMLAGDALEVNIGGEVPAGFDSGDVVVHFISDATGYLLPAPYSTSEDAPRQLRVFMDVAITTGSAQANAAFNQDVLHLELIGQAIVEDGILVADALTVVESEVLGLETAFGTLSFRMEAYRDQQNAPSMAEDTRAPQLQSWLPGGGDFPDNVSKQRPGDPILLHFDEPLHPGSLDGALRVTENGATAPFEHYFDGVTLVINTPLAYGAQYQIELGDGITDLSGNPLPTQTLSFTMPHYQDVGPIAPLPLITYPGFPCVTTGRDLANGSAGYCLGGMATDDRLPLPRMPAGRDIEVRFSQLMDLDSIVLGQSLRIERVDVNGTFLGEVSGKLMLRDRLLRFTPDEPWEDGVLYRYVLASNGDGRSSACTPGAMICSADGLPLQTRTLAQTPAEAPAIDGGGPDLEIYFRGAPPTHWVFQSLVNLPTADVNGNAVRDPGEENAVDNAELEANSARIEVLGTGGAVTAAEIGCLVGEDCPREKYLYLTGALNGDVVGYLSPDQIDALIGLDDPLLPPEVVSGGGVLVYLYPTAIRTSEAVVYADASIGEASPASTGPQTMRMRPTCDARGAAAAPNPPNSSPIQPCGPDDLGLVPGWIVEGSDGPEFVTRLNLYLDSPALEPKVHLIPGALADLLDTVIGTVIGAITDLLGLGTPPPVNEVIAVPLAHNQRSFGFDLALRGPLTFHDDGRMEIKQLNLTDVPLNVQLNVLGLLDAEVSLLIPAGGTNLNYISMPAKM</sequence>
<evidence type="ECO:0000313" key="3">
    <source>
        <dbReference type="EMBL" id="MCK0537077.1"/>
    </source>
</evidence>
<accession>A0ABT0E5K0</accession>
<dbReference type="RefSeq" id="WP_246949444.1">
    <property type="nucleotide sequence ID" value="NZ_JALKII010000002.1"/>
</dbReference>
<keyword evidence="1" id="KW-0732">Signal</keyword>
<dbReference type="EMBL" id="JALKII010000002">
    <property type="protein sequence ID" value="MCK0537077.1"/>
    <property type="molecule type" value="Genomic_DNA"/>
</dbReference>
<feature type="domain" description="SbsA Ig-like" evidence="2">
    <location>
        <begin position="39"/>
        <end position="118"/>
    </location>
</feature>
<feature type="domain" description="SbsA Ig-like" evidence="2">
    <location>
        <begin position="460"/>
        <end position="562"/>
    </location>
</feature>
<evidence type="ECO:0000256" key="1">
    <source>
        <dbReference type="ARBA" id="ARBA00022729"/>
    </source>
</evidence>